<protein>
    <submittedName>
        <fullName evidence="2">Uncharacterized protein</fullName>
    </submittedName>
</protein>
<dbReference type="AlphaFoldDB" id="A0A0A9GKS4"/>
<organism evidence="2">
    <name type="scientific">Arundo donax</name>
    <name type="common">Giant reed</name>
    <name type="synonym">Donax arundinaceus</name>
    <dbReference type="NCBI Taxonomy" id="35708"/>
    <lineage>
        <taxon>Eukaryota</taxon>
        <taxon>Viridiplantae</taxon>
        <taxon>Streptophyta</taxon>
        <taxon>Embryophyta</taxon>
        <taxon>Tracheophyta</taxon>
        <taxon>Spermatophyta</taxon>
        <taxon>Magnoliopsida</taxon>
        <taxon>Liliopsida</taxon>
        <taxon>Poales</taxon>
        <taxon>Poaceae</taxon>
        <taxon>PACMAD clade</taxon>
        <taxon>Arundinoideae</taxon>
        <taxon>Arundineae</taxon>
        <taxon>Arundo</taxon>
    </lineage>
</organism>
<proteinExistence type="predicted"/>
<reference evidence="2" key="1">
    <citation type="submission" date="2014-09" db="EMBL/GenBank/DDBJ databases">
        <authorList>
            <person name="Magalhaes I.L.F."/>
            <person name="Oliveira U."/>
            <person name="Santos F.R."/>
            <person name="Vidigal T.H.D.A."/>
            <person name="Brescovit A.D."/>
            <person name="Santos A.J."/>
        </authorList>
    </citation>
    <scope>NUCLEOTIDE SEQUENCE</scope>
    <source>
        <tissue evidence="2">Shoot tissue taken approximately 20 cm above the soil surface</tissue>
    </source>
</reference>
<dbReference type="EMBL" id="GBRH01172176">
    <property type="protein sequence ID" value="JAE25720.1"/>
    <property type="molecule type" value="Transcribed_RNA"/>
</dbReference>
<name>A0A0A9GKS4_ARUDO</name>
<evidence type="ECO:0000313" key="2">
    <source>
        <dbReference type="EMBL" id="JAE25720.1"/>
    </source>
</evidence>
<sequence>MLTTTFGDLMATTSDDDSNIQQLGSDLRRRQ</sequence>
<reference evidence="2" key="2">
    <citation type="journal article" date="2015" name="Data Brief">
        <title>Shoot transcriptome of the giant reed, Arundo donax.</title>
        <authorList>
            <person name="Barrero R.A."/>
            <person name="Guerrero F.D."/>
            <person name="Moolhuijzen P."/>
            <person name="Goolsby J.A."/>
            <person name="Tidwell J."/>
            <person name="Bellgard S.E."/>
            <person name="Bellgard M.I."/>
        </authorList>
    </citation>
    <scope>NUCLEOTIDE SEQUENCE</scope>
    <source>
        <tissue evidence="2">Shoot tissue taken approximately 20 cm above the soil surface</tissue>
    </source>
</reference>
<accession>A0A0A9GKS4</accession>
<feature type="region of interest" description="Disordered" evidence="1">
    <location>
        <begin position="1"/>
        <end position="31"/>
    </location>
</feature>
<evidence type="ECO:0000256" key="1">
    <source>
        <dbReference type="SAM" id="MobiDB-lite"/>
    </source>
</evidence>